<evidence type="ECO:0008006" key="3">
    <source>
        <dbReference type="Google" id="ProtNLM"/>
    </source>
</evidence>
<protein>
    <recommendedName>
        <fullName evidence="3">Flagellar assembly protein FliH/Type III secretion system HrpE domain-containing protein</fullName>
    </recommendedName>
</protein>
<comment type="caution">
    <text evidence="1">The sequence shown here is derived from an EMBL/GenBank/DDBJ whole genome shotgun (WGS) entry which is preliminary data.</text>
</comment>
<gene>
    <name evidence="1" type="ORF">M8A51_01820</name>
</gene>
<proteinExistence type="predicted"/>
<keyword evidence="2" id="KW-1185">Reference proteome</keyword>
<dbReference type="EMBL" id="JAMKFE010000001">
    <property type="protein sequence ID" value="MCM5678261.1"/>
    <property type="molecule type" value="Genomic_DNA"/>
</dbReference>
<organism evidence="1 2">
    <name type="scientific">Caldimonas mangrovi</name>
    <dbReference type="NCBI Taxonomy" id="2944811"/>
    <lineage>
        <taxon>Bacteria</taxon>
        <taxon>Pseudomonadati</taxon>
        <taxon>Pseudomonadota</taxon>
        <taxon>Betaproteobacteria</taxon>
        <taxon>Burkholderiales</taxon>
        <taxon>Sphaerotilaceae</taxon>
        <taxon>Caldimonas</taxon>
    </lineage>
</organism>
<sequence length="215" mass="23139">MNYLLWTGGRDLRVVSRRQVVPAHEVPLLDDAQALVASLRRAQHAQALEVEEAAREAARQAETRANQAAAAAARESLAEHLVALAGRLRDEQEAARRLAVRLAVQIVRKIAATVGPADTVAALAETAARSLQPDEPCVLHLHPSLAESVGERLQRWSFQAPGARPLLEVMADEDCGPFDCRLVTALGSRNAGLEVQLTLIENALNLAGDPHDEPA</sequence>
<reference evidence="1" key="1">
    <citation type="submission" date="2022-05" db="EMBL/GenBank/DDBJ databases">
        <title>Schlegelella sp. nov., isolated from mangrove soil.</title>
        <authorList>
            <person name="Liu Y."/>
            <person name="Ge X."/>
            <person name="Liu W."/>
        </authorList>
    </citation>
    <scope>NUCLEOTIDE SEQUENCE</scope>
    <source>
        <strain evidence="1">S2-27</strain>
    </source>
</reference>
<dbReference type="RefSeq" id="WP_251776401.1">
    <property type="nucleotide sequence ID" value="NZ_JAMKFE010000001.1"/>
</dbReference>
<accession>A0ABT0YHP8</accession>
<evidence type="ECO:0000313" key="2">
    <source>
        <dbReference type="Proteomes" id="UP001165541"/>
    </source>
</evidence>
<dbReference type="Proteomes" id="UP001165541">
    <property type="component" value="Unassembled WGS sequence"/>
</dbReference>
<name>A0ABT0YHP8_9BURK</name>
<evidence type="ECO:0000313" key="1">
    <source>
        <dbReference type="EMBL" id="MCM5678261.1"/>
    </source>
</evidence>